<gene>
    <name evidence="2" type="ORF">FKW77_002596</name>
</gene>
<dbReference type="EMBL" id="CP042185">
    <property type="protein sequence ID" value="QDS67544.1"/>
    <property type="molecule type" value="Genomic_DNA"/>
</dbReference>
<dbReference type="Proteomes" id="UP000316270">
    <property type="component" value="Chromosome 1"/>
</dbReference>
<dbReference type="InterPro" id="IPR011051">
    <property type="entry name" value="RmlC_Cupin_sf"/>
</dbReference>
<sequence length="207" mass="22785">MFKSNGWHTQWILRYGETQQSHYHSRAHECMAVLSGTATIRFGAADLTTDLKKSTWEDAHEAGVEVEAKAGDVFLIPAGVAHKTFDTSPKRDFALLTPGQGRGIEVEDGNVEEALKRVTLEGFCMMGAYPEDGKWDFATGGEDAGDYESVWGIGKPERDPVLGLSESGLCAIWKEVDMTGFEEGRKREDKSFDGLRTEFSDLGLAKS</sequence>
<dbReference type="PANTHER" id="PTHR36448:SF3">
    <property type="entry name" value="CUPIN TYPE-2 DOMAIN-CONTAINING PROTEIN"/>
    <property type="match status" value="1"/>
</dbReference>
<dbReference type="PANTHER" id="PTHR36448">
    <property type="entry name" value="BLR7373 PROTEIN"/>
    <property type="match status" value="1"/>
</dbReference>
<reference evidence="2 3" key="1">
    <citation type="submission" date="2019-07" db="EMBL/GenBank/DDBJ databases">
        <title>Finished genome of Venturia effusa.</title>
        <authorList>
            <person name="Young C.A."/>
            <person name="Cox M.P."/>
            <person name="Ganley A.R.D."/>
            <person name="David W.J."/>
        </authorList>
    </citation>
    <scope>NUCLEOTIDE SEQUENCE [LARGE SCALE GENOMIC DNA]</scope>
    <source>
        <strain evidence="3">albino</strain>
    </source>
</reference>
<dbReference type="CDD" id="cd02219">
    <property type="entry name" value="cupin_YjlB-like"/>
    <property type="match status" value="1"/>
</dbReference>
<evidence type="ECO:0000313" key="3">
    <source>
        <dbReference type="Proteomes" id="UP000316270"/>
    </source>
</evidence>
<dbReference type="InterPro" id="IPR047121">
    <property type="entry name" value="YjiB-like"/>
</dbReference>
<dbReference type="Pfam" id="PF00190">
    <property type="entry name" value="Cupin_1"/>
    <property type="match status" value="1"/>
</dbReference>
<dbReference type="InterPro" id="IPR006045">
    <property type="entry name" value="Cupin_1"/>
</dbReference>
<dbReference type="OrthoDB" id="2446447at2759"/>
<keyword evidence="3" id="KW-1185">Reference proteome</keyword>
<proteinExistence type="predicted"/>
<protein>
    <recommendedName>
        <fullName evidence="1">Cupin type-1 domain-containing protein</fullName>
    </recommendedName>
</protein>
<feature type="domain" description="Cupin type-1" evidence="1">
    <location>
        <begin position="22"/>
        <end position="86"/>
    </location>
</feature>
<dbReference type="AlphaFoldDB" id="A0A517KVX8"/>
<evidence type="ECO:0000313" key="2">
    <source>
        <dbReference type="EMBL" id="QDS67544.1"/>
    </source>
</evidence>
<name>A0A517KVX8_9PEZI</name>
<evidence type="ECO:0000259" key="1">
    <source>
        <dbReference type="Pfam" id="PF00190"/>
    </source>
</evidence>
<dbReference type="SUPFAM" id="SSF51182">
    <property type="entry name" value="RmlC-like cupins"/>
    <property type="match status" value="1"/>
</dbReference>
<dbReference type="Gene3D" id="2.60.120.10">
    <property type="entry name" value="Jelly Rolls"/>
    <property type="match status" value="1"/>
</dbReference>
<organism evidence="2 3">
    <name type="scientific">Venturia effusa</name>
    <dbReference type="NCBI Taxonomy" id="50376"/>
    <lineage>
        <taxon>Eukaryota</taxon>
        <taxon>Fungi</taxon>
        <taxon>Dikarya</taxon>
        <taxon>Ascomycota</taxon>
        <taxon>Pezizomycotina</taxon>
        <taxon>Dothideomycetes</taxon>
        <taxon>Pleosporomycetidae</taxon>
        <taxon>Venturiales</taxon>
        <taxon>Venturiaceae</taxon>
        <taxon>Venturia</taxon>
    </lineage>
</organism>
<accession>A0A517KVX8</accession>
<dbReference type="InterPro" id="IPR014710">
    <property type="entry name" value="RmlC-like_jellyroll"/>
</dbReference>